<sequence>MKIVDRYISFSILKTGLATLLICTLIILAVELFGQMNDYLTSQLPFSTILQLSILAVPEYLMMCVSISFLFATTFFLSQLEGNNEMIMLLNSGLSYRRVCRPVILTVLAVTLIAFVFSQTLMIDAKSRHDRLSVELFGQSSTSDASDVTVSEAGGNFLVNAAYFDEARGRLFTVTMVSWDGEGRVSERLEASYADWDAEKGCWTFSDGALWVLSGDEVTASRFDTLTREDVTTAPVFFTDESRDISTMPTSVAFDHLRRLREVDVESWYPAASDFYSRLASPFSILVLTLVCLMMNYRFKRNIFLFSIIQSLCTAVVYYVLQMLCSIMTSQALFHPASGVIIPVVATLALALAIRLIGKING</sequence>
<dbReference type="Proteomes" id="UP000823633">
    <property type="component" value="Unassembled WGS sequence"/>
</dbReference>
<dbReference type="InterPro" id="IPR005495">
    <property type="entry name" value="LptG/LptF_permease"/>
</dbReference>
<reference evidence="7" key="1">
    <citation type="submission" date="2020-10" db="EMBL/GenBank/DDBJ databases">
        <authorList>
            <person name="Gilroy R."/>
        </authorList>
    </citation>
    <scope>NUCLEOTIDE SEQUENCE</scope>
    <source>
        <strain evidence="7">11167</strain>
    </source>
</reference>
<dbReference type="PANTHER" id="PTHR33529">
    <property type="entry name" value="SLR0882 PROTEIN-RELATED"/>
    <property type="match status" value="1"/>
</dbReference>
<feature type="transmembrane region" description="Helical" evidence="6">
    <location>
        <begin position="275"/>
        <end position="296"/>
    </location>
</feature>
<feature type="transmembrane region" description="Helical" evidence="6">
    <location>
        <begin position="303"/>
        <end position="321"/>
    </location>
</feature>
<comment type="subcellular location">
    <subcellularLocation>
        <location evidence="1">Cell membrane</location>
        <topology evidence="1">Multi-pass membrane protein</topology>
    </subcellularLocation>
</comment>
<feature type="transmembrane region" description="Helical" evidence="6">
    <location>
        <begin position="12"/>
        <end position="34"/>
    </location>
</feature>
<evidence type="ECO:0000256" key="1">
    <source>
        <dbReference type="ARBA" id="ARBA00004651"/>
    </source>
</evidence>
<keyword evidence="3 6" id="KW-0812">Transmembrane</keyword>
<evidence type="ECO:0000256" key="3">
    <source>
        <dbReference type="ARBA" id="ARBA00022692"/>
    </source>
</evidence>
<feature type="transmembrane region" description="Helical" evidence="6">
    <location>
        <begin position="54"/>
        <end position="78"/>
    </location>
</feature>
<feature type="transmembrane region" description="Helical" evidence="6">
    <location>
        <begin position="333"/>
        <end position="357"/>
    </location>
</feature>
<dbReference type="GO" id="GO:0043190">
    <property type="term" value="C:ATP-binding cassette (ABC) transporter complex"/>
    <property type="evidence" value="ECO:0007669"/>
    <property type="project" value="TreeGrafter"/>
</dbReference>
<reference evidence="7" key="2">
    <citation type="journal article" date="2021" name="PeerJ">
        <title>Extensive microbial diversity within the chicken gut microbiome revealed by metagenomics and culture.</title>
        <authorList>
            <person name="Gilroy R."/>
            <person name="Ravi A."/>
            <person name="Getino M."/>
            <person name="Pursley I."/>
            <person name="Horton D.L."/>
            <person name="Alikhan N.F."/>
            <person name="Baker D."/>
            <person name="Gharbi K."/>
            <person name="Hall N."/>
            <person name="Watson M."/>
            <person name="Adriaenssens E.M."/>
            <person name="Foster-Nyarko E."/>
            <person name="Jarju S."/>
            <person name="Secka A."/>
            <person name="Antonio M."/>
            <person name="Oren A."/>
            <person name="Chaudhuri R.R."/>
            <person name="La Ragione R."/>
            <person name="Hildebrand F."/>
            <person name="Pallen M.J."/>
        </authorList>
    </citation>
    <scope>NUCLEOTIDE SEQUENCE</scope>
    <source>
        <strain evidence="7">11167</strain>
    </source>
</reference>
<name>A0A9D9E7U5_9SPIR</name>
<evidence type="ECO:0000256" key="6">
    <source>
        <dbReference type="SAM" id="Phobius"/>
    </source>
</evidence>
<dbReference type="AlphaFoldDB" id="A0A9D9E7U5"/>
<proteinExistence type="predicted"/>
<keyword evidence="5 6" id="KW-0472">Membrane</keyword>
<protein>
    <submittedName>
        <fullName evidence="7">LptF/LptG family permease</fullName>
    </submittedName>
</protein>
<evidence type="ECO:0000256" key="2">
    <source>
        <dbReference type="ARBA" id="ARBA00022475"/>
    </source>
</evidence>
<feature type="transmembrane region" description="Helical" evidence="6">
    <location>
        <begin position="99"/>
        <end position="123"/>
    </location>
</feature>
<comment type="caution">
    <text evidence="7">The sequence shown here is derived from an EMBL/GenBank/DDBJ whole genome shotgun (WGS) entry which is preliminary data.</text>
</comment>
<dbReference type="GO" id="GO:0015920">
    <property type="term" value="P:lipopolysaccharide transport"/>
    <property type="evidence" value="ECO:0007669"/>
    <property type="project" value="TreeGrafter"/>
</dbReference>
<dbReference type="PANTHER" id="PTHR33529:SF6">
    <property type="entry name" value="YJGP_YJGQ FAMILY PERMEASE"/>
    <property type="match status" value="1"/>
</dbReference>
<accession>A0A9D9E7U5</accession>
<evidence type="ECO:0000256" key="4">
    <source>
        <dbReference type="ARBA" id="ARBA00022989"/>
    </source>
</evidence>
<dbReference type="EMBL" id="JADIMU010000001">
    <property type="protein sequence ID" value="MBO8442177.1"/>
    <property type="molecule type" value="Genomic_DNA"/>
</dbReference>
<dbReference type="Pfam" id="PF03739">
    <property type="entry name" value="LptF_LptG"/>
    <property type="match status" value="1"/>
</dbReference>
<keyword evidence="2" id="KW-1003">Cell membrane</keyword>
<gene>
    <name evidence="7" type="ORF">IAC42_00235</name>
</gene>
<evidence type="ECO:0000256" key="5">
    <source>
        <dbReference type="ARBA" id="ARBA00023136"/>
    </source>
</evidence>
<evidence type="ECO:0000313" key="7">
    <source>
        <dbReference type="EMBL" id="MBO8442177.1"/>
    </source>
</evidence>
<keyword evidence="4 6" id="KW-1133">Transmembrane helix</keyword>
<organism evidence="7 8">
    <name type="scientific">Candidatus Aphodenecus pullistercoris</name>
    <dbReference type="NCBI Taxonomy" id="2840669"/>
    <lineage>
        <taxon>Bacteria</taxon>
        <taxon>Pseudomonadati</taxon>
        <taxon>Spirochaetota</taxon>
        <taxon>Spirochaetia</taxon>
        <taxon>Spirochaetales</taxon>
        <taxon>Candidatus Aphodenecus</taxon>
    </lineage>
</organism>
<evidence type="ECO:0000313" key="8">
    <source>
        <dbReference type="Proteomes" id="UP000823633"/>
    </source>
</evidence>